<sequence length="300" mass="33259">MDQLVEAINSVSTKEGFDLRTTDSKLALAKVLMDGEQTPNSIVHRFGGGLYIREAHYPAGTVIVGQEHVSEHMNVLLKGSINVIDGEGQVQTLTAPHMFVAKAGSKVGYTLEDVVWQNIYVTNSTDVEYLESVLFKAPDILKQHQQEKLIKEYPLYEEDRKDFFNMVEESGWTIEDIELASKHREDCIPFPDGSYSICAGDSPIQGKGMFSTAVIKQHSIIAPMRLGGCRTPAGYLINHSKSPNATAFMNDLGDMFLVALRDIDGMAGGDLGEEITLDYKQVMQINNLWKGTNKCLLESH</sequence>
<gene>
    <name evidence="2" type="ORF">UFOVP133_50</name>
</gene>
<dbReference type="EMBL" id="LR796246">
    <property type="protein sequence ID" value="CAB4131168.1"/>
    <property type="molecule type" value="Genomic_DNA"/>
</dbReference>
<accession>A0A6J5L955</accession>
<feature type="domain" description="SET" evidence="1">
    <location>
        <begin position="175"/>
        <end position="280"/>
    </location>
</feature>
<dbReference type="InterPro" id="IPR046341">
    <property type="entry name" value="SET_dom_sf"/>
</dbReference>
<proteinExistence type="predicted"/>
<evidence type="ECO:0000259" key="1">
    <source>
        <dbReference type="PROSITE" id="PS50280"/>
    </source>
</evidence>
<dbReference type="SUPFAM" id="SSF82199">
    <property type="entry name" value="SET domain"/>
    <property type="match status" value="1"/>
</dbReference>
<dbReference type="PROSITE" id="PS50280">
    <property type="entry name" value="SET"/>
    <property type="match status" value="1"/>
</dbReference>
<name>A0A6J5L955_9CAUD</name>
<dbReference type="Gene3D" id="2.170.270.10">
    <property type="entry name" value="SET domain"/>
    <property type="match status" value="1"/>
</dbReference>
<dbReference type="CDD" id="cd08161">
    <property type="entry name" value="SET"/>
    <property type="match status" value="1"/>
</dbReference>
<dbReference type="InterPro" id="IPR001214">
    <property type="entry name" value="SET_dom"/>
</dbReference>
<evidence type="ECO:0000313" key="2">
    <source>
        <dbReference type="EMBL" id="CAB4131168.1"/>
    </source>
</evidence>
<protein>
    <submittedName>
        <fullName evidence="2">SET domain containing protein</fullName>
    </submittedName>
</protein>
<reference evidence="2" key="1">
    <citation type="submission" date="2020-04" db="EMBL/GenBank/DDBJ databases">
        <authorList>
            <person name="Chiriac C."/>
            <person name="Salcher M."/>
            <person name="Ghai R."/>
            <person name="Kavagutti S V."/>
        </authorList>
    </citation>
    <scope>NUCLEOTIDE SEQUENCE</scope>
</reference>
<organism evidence="2">
    <name type="scientific">uncultured Caudovirales phage</name>
    <dbReference type="NCBI Taxonomy" id="2100421"/>
    <lineage>
        <taxon>Viruses</taxon>
        <taxon>Duplodnaviria</taxon>
        <taxon>Heunggongvirae</taxon>
        <taxon>Uroviricota</taxon>
        <taxon>Caudoviricetes</taxon>
        <taxon>Peduoviridae</taxon>
        <taxon>Maltschvirus</taxon>
        <taxon>Maltschvirus maltsch</taxon>
    </lineage>
</organism>